<dbReference type="EMBL" id="CM029046">
    <property type="protein sequence ID" value="KAG2592830.1"/>
    <property type="molecule type" value="Genomic_DNA"/>
</dbReference>
<dbReference type="AlphaFoldDB" id="A0A8T0S4B7"/>
<comment type="caution">
    <text evidence="1">The sequence shown here is derived from an EMBL/GenBank/DDBJ whole genome shotgun (WGS) entry which is preliminary data.</text>
</comment>
<reference evidence="1" key="1">
    <citation type="submission" date="2020-05" db="EMBL/GenBank/DDBJ databases">
        <title>WGS assembly of Panicum virgatum.</title>
        <authorList>
            <person name="Lovell J.T."/>
            <person name="Jenkins J."/>
            <person name="Shu S."/>
            <person name="Juenger T.E."/>
            <person name="Schmutz J."/>
        </authorList>
    </citation>
    <scope>NUCLEOTIDE SEQUENCE</scope>
    <source>
        <strain evidence="1">AP13</strain>
    </source>
</reference>
<gene>
    <name evidence="1" type="ORF">PVAP13_5NG583601</name>
</gene>
<protein>
    <submittedName>
        <fullName evidence="1">Uncharacterized protein</fullName>
    </submittedName>
</protein>
<organism evidence="1 2">
    <name type="scientific">Panicum virgatum</name>
    <name type="common">Blackwell switchgrass</name>
    <dbReference type="NCBI Taxonomy" id="38727"/>
    <lineage>
        <taxon>Eukaryota</taxon>
        <taxon>Viridiplantae</taxon>
        <taxon>Streptophyta</taxon>
        <taxon>Embryophyta</taxon>
        <taxon>Tracheophyta</taxon>
        <taxon>Spermatophyta</taxon>
        <taxon>Magnoliopsida</taxon>
        <taxon>Liliopsida</taxon>
        <taxon>Poales</taxon>
        <taxon>Poaceae</taxon>
        <taxon>PACMAD clade</taxon>
        <taxon>Panicoideae</taxon>
        <taxon>Panicodae</taxon>
        <taxon>Paniceae</taxon>
        <taxon>Panicinae</taxon>
        <taxon>Panicum</taxon>
        <taxon>Panicum sect. Hiantes</taxon>
    </lineage>
</organism>
<name>A0A8T0S4B7_PANVG</name>
<evidence type="ECO:0000313" key="1">
    <source>
        <dbReference type="EMBL" id="KAG2592830.1"/>
    </source>
</evidence>
<keyword evidence="2" id="KW-1185">Reference proteome</keyword>
<sequence>MEWNPSRRRPPAACLAVLLHPFSQAVCNWWLTVLLFVEDGSVPSQKNLLHDGSSLSETCGWPDVIQTAQSV</sequence>
<evidence type="ECO:0000313" key="2">
    <source>
        <dbReference type="Proteomes" id="UP000823388"/>
    </source>
</evidence>
<proteinExistence type="predicted"/>
<accession>A0A8T0S4B7</accession>
<dbReference type="Proteomes" id="UP000823388">
    <property type="component" value="Chromosome 5N"/>
</dbReference>